<gene>
    <name evidence="9" type="primary">LOC106810166</name>
</gene>
<accession>A0ABM1E9R3</accession>
<keyword evidence="8" id="KW-1185">Reference proteome</keyword>
<evidence type="ECO:0000313" key="9">
    <source>
        <dbReference type="RefSeq" id="XP_014668934.1"/>
    </source>
</evidence>
<keyword evidence="3" id="KW-0689">Ribosomal protein</keyword>
<proteinExistence type="inferred from homology"/>
<evidence type="ECO:0000256" key="1">
    <source>
        <dbReference type="ARBA" id="ARBA00004173"/>
    </source>
</evidence>
<evidence type="ECO:0000256" key="5">
    <source>
        <dbReference type="ARBA" id="ARBA00023274"/>
    </source>
</evidence>
<dbReference type="PANTHER" id="PTHR28595:SF1">
    <property type="entry name" value="LARGE RIBOSOMAL SUBUNIT PROTEIN ML54"/>
    <property type="match status" value="1"/>
</dbReference>
<dbReference type="GeneID" id="106810166"/>
<evidence type="ECO:0000313" key="8">
    <source>
        <dbReference type="Proteomes" id="UP000695022"/>
    </source>
</evidence>
<evidence type="ECO:0000256" key="4">
    <source>
        <dbReference type="ARBA" id="ARBA00023128"/>
    </source>
</evidence>
<evidence type="ECO:0000256" key="6">
    <source>
        <dbReference type="ARBA" id="ARBA00033752"/>
    </source>
</evidence>
<evidence type="ECO:0000256" key="2">
    <source>
        <dbReference type="ARBA" id="ARBA00022946"/>
    </source>
</evidence>
<evidence type="ECO:0000256" key="3">
    <source>
        <dbReference type="ARBA" id="ARBA00022980"/>
    </source>
</evidence>
<keyword evidence="2" id="KW-0809">Transit peptide</keyword>
<name>A0ABM1E9R3_PRICU</name>
<dbReference type="PANTHER" id="PTHR28595">
    <property type="entry name" value="39S RIBOSOMAL PROTEIN L54, MITOCHONDRIAL"/>
    <property type="match status" value="1"/>
</dbReference>
<dbReference type="InterPro" id="IPR013870">
    <property type="entry name" value="Ribosomal_mL54"/>
</dbReference>
<evidence type="ECO:0000256" key="7">
    <source>
        <dbReference type="ARBA" id="ARBA00035179"/>
    </source>
</evidence>
<dbReference type="Pfam" id="PF08561">
    <property type="entry name" value="Ribosomal_L37"/>
    <property type="match status" value="1"/>
</dbReference>
<comment type="subcellular location">
    <subcellularLocation>
        <location evidence="1">Mitochondrion</location>
    </subcellularLocation>
</comment>
<keyword evidence="4" id="KW-0496">Mitochondrion</keyword>
<sequence>MATSCVKLSLCLIARSSCYVLKFKYATSLYHIQSAKYATAPVAKRGKAATSIQKKILEVETDIHKLNTRVSGANYFKEGEDPLLKEDEEYPAWLWTLPTEKNPDLESLDQNSWEYWRRLRKMNIKRTLKLMKADPRKR</sequence>
<dbReference type="RefSeq" id="XP_014668934.1">
    <property type="nucleotide sequence ID" value="XM_014813448.1"/>
</dbReference>
<protein>
    <recommendedName>
        <fullName evidence="7">Large ribosomal subunit protein mL54</fullName>
    </recommendedName>
</protein>
<keyword evidence="5" id="KW-0687">Ribonucleoprotein</keyword>
<dbReference type="Proteomes" id="UP000695022">
    <property type="component" value="Unplaced"/>
</dbReference>
<comment type="similarity">
    <text evidence="6">Belongs to the mitochondrion-specific ribosomal protein mL54 family.</text>
</comment>
<organism evidence="8 9">
    <name type="scientific">Priapulus caudatus</name>
    <name type="common">Priapulid worm</name>
    <dbReference type="NCBI Taxonomy" id="37621"/>
    <lineage>
        <taxon>Eukaryota</taxon>
        <taxon>Metazoa</taxon>
        <taxon>Ecdysozoa</taxon>
        <taxon>Scalidophora</taxon>
        <taxon>Priapulida</taxon>
        <taxon>Priapulimorpha</taxon>
        <taxon>Priapulimorphida</taxon>
        <taxon>Priapulidae</taxon>
        <taxon>Priapulus</taxon>
    </lineage>
</organism>
<reference evidence="9" key="1">
    <citation type="submission" date="2025-08" db="UniProtKB">
        <authorList>
            <consortium name="RefSeq"/>
        </authorList>
    </citation>
    <scope>IDENTIFICATION</scope>
</reference>